<dbReference type="EMBL" id="JAABOA010000932">
    <property type="protein sequence ID" value="KAF9582767.1"/>
    <property type="molecule type" value="Genomic_DNA"/>
</dbReference>
<dbReference type="OrthoDB" id="2376936at2759"/>
<evidence type="ECO:0000256" key="1">
    <source>
        <dbReference type="SAM" id="MobiDB-lite"/>
    </source>
</evidence>
<feature type="region of interest" description="Disordered" evidence="1">
    <location>
        <begin position="1"/>
        <end position="29"/>
    </location>
</feature>
<name>A0A9P6FWK1_9FUNG</name>
<organism evidence="2 3">
    <name type="scientific">Lunasporangiospora selenospora</name>
    <dbReference type="NCBI Taxonomy" id="979761"/>
    <lineage>
        <taxon>Eukaryota</taxon>
        <taxon>Fungi</taxon>
        <taxon>Fungi incertae sedis</taxon>
        <taxon>Mucoromycota</taxon>
        <taxon>Mortierellomycotina</taxon>
        <taxon>Mortierellomycetes</taxon>
        <taxon>Mortierellales</taxon>
        <taxon>Mortierellaceae</taxon>
        <taxon>Lunasporangiospora</taxon>
    </lineage>
</organism>
<evidence type="ECO:0000313" key="3">
    <source>
        <dbReference type="Proteomes" id="UP000780801"/>
    </source>
</evidence>
<proteinExistence type="predicted"/>
<dbReference type="AlphaFoldDB" id="A0A9P6FWK1"/>
<feature type="non-terminal residue" evidence="2">
    <location>
        <position position="105"/>
    </location>
</feature>
<dbReference type="Proteomes" id="UP000780801">
    <property type="component" value="Unassembled WGS sequence"/>
</dbReference>
<feature type="region of interest" description="Disordered" evidence="1">
    <location>
        <begin position="53"/>
        <end position="76"/>
    </location>
</feature>
<gene>
    <name evidence="2" type="ORF">BGW38_010787</name>
</gene>
<accession>A0A9P6FWK1</accession>
<evidence type="ECO:0000313" key="2">
    <source>
        <dbReference type="EMBL" id="KAF9582767.1"/>
    </source>
</evidence>
<protein>
    <submittedName>
        <fullName evidence="2">Uncharacterized protein</fullName>
    </submittedName>
</protein>
<comment type="caution">
    <text evidence="2">The sequence shown here is derived from an EMBL/GenBank/DDBJ whole genome shotgun (WGS) entry which is preliminary data.</text>
</comment>
<reference evidence="2" key="1">
    <citation type="journal article" date="2020" name="Fungal Divers.">
        <title>Resolving the Mortierellaceae phylogeny through synthesis of multi-gene phylogenetics and phylogenomics.</title>
        <authorList>
            <person name="Vandepol N."/>
            <person name="Liber J."/>
            <person name="Desiro A."/>
            <person name="Na H."/>
            <person name="Kennedy M."/>
            <person name="Barry K."/>
            <person name="Grigoriev I.V."/>
            <person name="Miller A.N."/>
            <person name="O'Donnell K."/>
            <person name="Stajich J.E."/>
            <person name="Bonito G."/>
        </authorList>
    </citation>
    <scope>NUCLEOTIDE SEQUENCE</scope>
    <source>
        <strain evidence="2">KOD1015</strain>
    </source>
</reference>
<sequence>MSNGHGNMEPGGMAMATVSPHEDAARRDEIYREHQLRLQEKFQKRHQQEMDYVHTGTHPHDPAPGPGGPQPYYTSQGQLVYPNPSPYYNSRPQYGLSDFELLETL</sequence>
<feature type="compositionally biased region" description="Basic and acidic residues" evidence="1">
    <location>
        <begin position="20"/>
        <end position="29"/>
    </location>
</feature>
<keyword evidence="3" id="KW-1185">Reference proteome</keyword>